<proteinExistence type="predicted"/>
<dbReference type="AlphaFoldDB" id="A0A7V1CXR5"/>
<dbReference type="InterPro" id="IPR051398">
    <property type="entry name" value="Polysacch_Deacetylase"/>
</dbReference>
<dbReference type="InterPro" id="IPR011330">
    <property type="entry name" value="Glyco_hydro/deAcase_b/a-brl"/>
</dbReference>
<dbReference type="GO" id="GO:0005576">
    <property type="term" value="C:extracellular region"/>
    <property type="evidence" value="ECO:0007669"/>
    <property type="project" value="UniProtKB-SubCell"/>
</dbReference>
<dbReference type="PROSITE" id="PS51677">
    <property type="entry name" value="NODB"/>
    <property type="match status" value="1"/>
</dbReference>
<dbReference type="Pfam" id="PF01522">
    <property type="entry name" value="Polysacc_deac_1"/>
    <property type="match status" value="1"/>
</dbReference>
<keyword evidence="2" id="KW-0732">Signal</keyword>
<dbReference type="PANTHER" id="PTHR34216">
    <property type="match status" value="1"/>
</dbReference>
<sequence>MALFAGFSFPAANAQRIPTWPDNKIAVSLSYDDALASQLDNAVPALNKYNFKASFYIVPNSANVQSRMGEWQALASEGHELGNHSLFHPCSASKASREWVSEEQNLDNYTAERAIREVLTANVFLQALDGKTQRTFTPPCFDTQAAQSDFIAPLRAHFIAIKGLDDDNGRSVLWAPSSVTGQQLIDYVKNVPEEVQLINMLFHGVGGDHLSVSVAAHAQLLDYLAANKERYYVDSYINIMNKQTKE</sequence>
<evidence type="ECO:0000256" key="2">
    <source>
        <dbReference type="ARBA" id="ARBA00022729"/>
    </source>
</evidence>
<dbReference type="PANTHER" id="PTHR34216:SF3">
    <property type="entry name" value="POLY-BETA-1,6-N-ACETYL-D-GLUCOSAMINE N-DEACETYLASE"/>
    <property type="match status" value="1"/>
</dbReference>
<evidence type="ECO:0000313" key="4">
    <source>
        <dbReference type="EMBL" id="HEA16129.1"/>
    </source>
</evidence>
<dbReference type="GO" id="GO:0016810">
    <property type="term" value="F:hydrolase activity, acting on carbon-nitrogen (but not peptide) bonds"/>
    <property type="evidence" value="ECO:0007669"/>
    <property type="project" value="InterPro"/>
</dbReference>
<dbReference type="GO" id="GO:0005975">
    <property type="term" value="P:carbohydrate metabolic process"/>
    <property type="evidence" value="ECO:0007669"/>
    <property type="project" value="InterPro"/>
</dbReference>
<evidence type="ECO:0000259" key="3">
    <source>
        <dbReference type="PROSITE" id="PS51677"/>
    </source>
</evidence>
<feature type="domain" description="NodB homology" evidence="3">
    <location>
        <begin position="25"/>
        <end position="246"/>
    </location>
</feature>
<comment type="caution">
    <text evidence="4">The sequence shown here is derived from an EMBL/GenBank/DDBJ whole genome shotgun (WGS) entry which is preliminary data.</text>
</comment>
<evidence type="ECO:0000256" key="1">
    <source>
        <dbReference type="ARBA" id="ARBA00004613"/>
    </source>
</evidence>
<gene>
    <name evidence="4" type="ORF">ENH88_06735</name>
</gene>
<dbReference type="EMBL" id="DRGM01000076">
    <property type="protein sequence ID" value="HEA16129.1"/>
    <property type="molecule type" value="Genomic_DNA"/>
</dbReference>
<name>A0A7V1CXR5_9GAMM</name>
<comment type="subcellular location">
    <subcellularLocation>
        <location evidence="1">Secreted</location>
    </subcellularLocation>
</comment>
<accession>A0A7V1CXR5</accession>
<protein>
    <submittedName>
        <fullName evidence="4">Polysaccharide deacetylase</fullName>
    </submittedName>
</protein>
<reference evidence="4" key="1">
    <citation type="journal article" date="2020" name="mSystems">
        <title>Genome- and Community-Level Interaction Insights into Carbon Utilization and Element Cycling Functions of Hydrothermarchaeota in Hydrothermal Sediment.</title>
        <authorList>
            <person name="Zhou Z."/>
            <person name="Liu Y."/>
            <person name="Xu W."/>
            <person name="Pan J."/>
            <person name="Luo Z.H."/>
            <person name="Li M."/>
        </authorList>
    </citation>
    <scope>NUCLEOTIDE SEQUENCE [LARGE SCALE GENOMIC DNA]</scope>
    <source>
        <strain evidence="4">HyVt-346</strain>
    </source>
</reference>
<dbReference type="Proteomes" id="UP000886188">
    <property type="component" value="Unassembled WGS sequence"/>
</dbReference>
<dbReference type="SUPFAM" id="SSF88713">
    <property type="entry name" value="Glycoside hydrolase/deacetylase"/>
    <property type="match status" value="1"/>
</dbReference>
<dbReference type="InterPro" id="IPR002509">
    <property type="entry name" value="NODB_dom"/>
</dbReference>
<dbReference type="Gene3D" id="3.20.20.370">
    <property type="entry name" value="Glycoside hydrolase/deacetylase"/>
    <property type="match status" value="1"/>
</dbReference>
<organism evidence="4">
    <name type="scientific">Pseudoalteromonas prydzensis</name>
    <dbReference type="NCBI Taxonomy" id="182141"/>
    <lineage>
        <taxon>Bacteria</taxon>
        <taxon>Pseudomonadati</taxon>
        <taxon>Pseudomonadota</taxon>
        <taxon>Gammaproteobacteria</taxon>
        <taxon>Alteromonadales</taxon>
        <taxon>Pseudoalteromonadaceae</taxon>
        <taxon>Pseudoalteromonas</taxon>
    </lineage>
</organism>